<dbReference type="EMBL" id="BAABLD010000017">
    <property type="protein sequence ID" value="GAA5170844.1"/>
    <property type="molecule type" value="Genomic_DNA"/>
</dbReference>
<dbReference type="RefSeq" id="WP_345534359.1">
    <property type="nucleotide sequence ID" value="NZ_BAABLD010000017.1"/>
</dbReference>
<protein>
    <recommendedName>
        <fullName evidence="3">Motility protein</fullName>
    </recommendedName>
</protein>
<proteinExistence type="predicted"/>
<comment type="caution">
    <text evidence="1">The sequence shown here is derived from an EMBL/GenBank/DDBJ whole genome shotgun (WGS) entry which is preliminary data.</text>
</comment>
<gene>
    <name evidence="1" type="ORF">GCM10025770_34510</name>
</gene>
<evidence type="ECO:0000313" key="1">
    <source>
        <dbReference type="EMBL" id="GAA5170844.1"/>
    </source>
</evidence>
<dbReference type="InterPro" id="IPR025906">
    <property type="entry name" value="YjfB_motility"/>
</dbReference>
<evidence type="ECO:0000313" key="2">
    <source>
        <dbReference type="Proteomes" id="UP001500547"/>
    </source>
</evidence>
<organism evidence="1 2">
    <name type="scientific">Viridibacterium curvum</name>
    <dbReference type="NCBI Taxonomy" id="1101404"/>
    <lineage>
        <taxon>Bacteria</taxon>
        <taxon>Pseudomonadati</taxon>
        <taxon>Pseudomonadota</taxon>
        <taxon>Betaproteobacteria</taxon>
        <taxon>Rhodocyclales</taxon>
        <taxon>Rhodocyclaceae</taxon>
        <taxon>Viridibacterium</taxon>
    </lineage>
</organism>
<accession>A0ABP9R2T4</accession>
<name>A0ABP9R2T4_9RHOO</name>
<evidence type="ECO:0008006" key="3">
    <source>
        <dbReference type="Google" id="ProtNLM"/>
    </source>
</evidence>
<dbReference type="Proteomes" id="UP001500547">
    <property type="component" value="Unassembled WGS sequence"/>
</dbReference>
<dbReference type="Pfam" id="PF14070">
    <property type="entry name" value="YjfB_motility"/>
    <property type="match status" value="1"/>
</dbReference>
<keyword evidence="2" id="KW-1185">Reference proteome</keyword>
<reference evidence="2" key="1">
    <citation type="journal article" date="2019" name="Int. J. Syst. Evol. Microbiol.">
        <title>The Global Catalogue of Microorganisms (GCM) 10K type strain sequencing project: providing services to taxonomists for standard genome sequencing and annotation.</title>
        <authorList>
            <consortium name="The Broad Institute Genomics Platform"/>
            <consortium name="The Broad Institute Genome Sequencing Center for Infectious Disease"/>
            <person name="Wu L."/>
            <person name="Ma J."/>
        </authorList>
    </citation>
    <scope>NUCLEOTIDE SEQUENCE [LARGE SCALE GENOMIC DNA]</scope>
    <source>
        <strain evidence="2">JCM 18715</strain>
    </source>
</reference>
<sequence length="66" mass="6724">MDDLVGSVTRGLTTESVSSVRGEAQVAVLKKAVDAEAQQAAQLVEALPKLPPVSPGQPGGIINTRA</sequence>